<accession>A0A7W7M4E9</accession>
<keyword evidence="4" id="KW-1185">Reference proteome</keyword>
<evidence type="ECO:0000256" key="2">
    <source>
        <dbReference type="SAM" id="Phobius"/>
    </source>
</evidence>
<feature type="region of interest" description="Disordered" evidence="1">
    <location>
        <begin position="110"/>
        <end position="134"/>
    </location>
</feature>
<keyword evidence="2" id="KW-0472">Membrane</keyword>
<keyword evidence="2" id="KW-0812">Transmembrane</keyword>
<name>A0A7W7M4E9_9ACTN</name>
<feature type="transmembrane region" description="Helical" evidence="2">
    <location>
        <begin position="48"/>
        <end position="70"/>
    </location>
</feature>
<sequence>MPGVRPAAGWMTGLLIVWLVGAPMLFVVALSCSFRLPDTEAKDPVRGGWFLLACAVLLVVAPLAATLIGVAGRRRIYASVCAVLTLGGLVLGGLMTPVALDEIGVVRRPPPPAPTPTISQCVERSGGDTRCPGG</sequence>
<dbReference type="EMBL" id="JACHNB010000001">
    <property type="protein sequence ID" value="MBB4736636.1"/>
    <property type="molecule type" value="Genomic_DNA"/>
</dbReference>
<protein>
    <submittedName>
        <fullName evidence="3">Uncharacterized protein</fullName>
    </submittedName>
</protein>
<evidence type="ECO:0000313" key="4">
    <source>
        <dbReference type="Proteomes" id="UP000546162"/>
    </source>
</evidence>
<gene>
    <name evidence="3" type="ORF">BJY16_000095</name>
</gene>
<evidence type="ECO:0000313" key="3">
    <source>
        <dbReference type="EMBL" id="MBB4736636.1"/>
    </source>
</evidence>
<keyword evidence="2" id="KW-1133">Transmembrane helix</keyword>
<comment type="caution">
    <text evidence="3">The sequence shown here is derived from an EMBL/GenBank/DDBJ whole genome shotgun (WGS) entry which is preliminary data.</text>
</comment>
<reference evidence="3 4" key="1">
    <citation type="submission" date="2020-08" db="EMBL/GenBank/DDBJ databases">
        <title>Sequencing the genomes of 1000 actinobacteria strains.</title>
        <authorList>
            <person name="Klenk H.-P."/>
        </authorList>
    </citation>
    <scope>NUCLEOTIDE SEQUENCE [LARGE SCALE GENOMIC DNA]</scope>
    <source>
        <strain evidence="3 4">DSM 45809</strain>
    </source>
</reference>
<feature type="transmembrane region" description="Helical" evidence="2">
    <location>
        <begin position="76"/>
        <end position="100"/>
    </location>
</feature>
<dbReference type="PROSITE" id="PS51257">
    <property type="entry name" value="PROKAR_LIPOPROTEIN"/>
    <property type="match status" value="1"/>
</dbReference>
<feature type="transmembrane region" description="Helical" evidence="2">
    <location>
        <begin position="15"/>
        <end position="36"/>
    </location>
</feature>
<dbReference type="Proteomes" id="UP000546162">
    <property type="component" value="Unassembled WGS sequence"/>
</dbReference>
<dbReference type="RefSeq" id="WP_203759362.1">
    <property type="nucleotide sequence ID" value="NZ_BAABFG010000005.1"/>
</dbReference>
<proteinExistence type="predicted"/>
<dbReference type="AlphaFoldDB" id="A0A7W7M4E9"/>
<evidence type="ECO:0000256" key="1">
    <source>
        <dbReference type="SAM" id="MobiDB-lite"/>
    </source>
</evidence>
<organism evidence="3 4">
    <name type="scientific">Actinoplanes octamycinicus</name>
    <dbReference type="NCBI Taxonomy" id="135948"/>
    <lineage>
        <taxon>Bacteria</taxon>
        <taxon>Bacillati</taxon>
        <taxon>Actinomycetota</taxon>
        <taxon>Actinomycetes</taxon>
        <taxon>Micromonosporales</taxon>
        <taxon>Micromonosporaceae</taxon>
        <taxon>Actinoplanes</taxon>
    </lineage>
</organism>